<dbReference type="Pfam" id="PF00026">
    <property type="entry name" value="Asp"/>
    <property type="match status" value="1"/>
</dbReference>
<dbReference type="SUPFAM" id="SSF50630">
    <property type="entry name" value="Acid proteases"/>
    <property type="match status" value="1"/>
</dbReference>
<dbReference type="InterPro" id="IPR033121">
    <property type="entry name" value="PEPTIDASE_A1"/>
</dbReference>
<evidence type="ECO:0000313" key="8">
    <source>
        <dbReference type="Proteomes" id="UP000292702"/>
    </source>
</evidence>
<evidence type="ECO:0000259" key="6">
    <source>
        <dbReference type="PROSITE" id="PS51767"/>
    </source>
</evidence>
<keyword evidence="4" id="KW-0645">Protease</keyword>
<dbReference type="CDD" id="cd05471">
    <property type="entry name" value="pepsin_like"/>
    <property type="match status" value="1"/>
</dbReference>
<keyword evidence="5" id="KW-0812">Transmembrane</keyword>
<evidence type="ECO:0000256" key="4">
    <source>
        <dbReference type="RuleBase" id="RU000454"/>
    </source>
</evidence>
<dbReference type="PROSITE" id="PS51767">
    <property type="entry name" value="PEPTIDASE_A1"/>
    <property type="match status" value="1"/>
</dbReference>
<organism evidence="7 8">
    <name type="scientific">Steccherinum ochraceum</name>
    <dbReference type="NCBI Taxonomy" id="92696"/>
    <lineage>
        <taxon>Eukaryota</taxon>
        <taxon>Fungi</taxon>
        <taxon>Dikarya</taxon>
        <taxon>Basidiomycota</taxon>
        <taxon>Agaricomycotina</taxon>
        <taxon>Agaricomycetes</taxon>
        <taxon>Polyporales</taxon>
        <taxon>Steccherinaceae</taxon>
        <taxon>Steccherinum</taxon>
    </lineage>
</organism>
<feature type="domain" description="Peptidase A1" evidence="6">
    <location>
        <begin position="50"/>
        <end position="366"/>
    </location>
</feature>
<keyword evidence="5" id="KW-0472">Membrane</keyword>
<proteinExistence type="inferred from homology"/>
<name>A0A4R0R926_9APHY</name>
<keyword evidence="4" id="KW-0378">Hydrolase</keyword>
<keyword evidence="5" id="KW-1133">Transmembrane helix</keyword>
<reference evidence="7 8" key="1">
    <citation type="submission" date="2018-11" db="EMBL/GenBank/DDBJ databases">
        <title>Genome assembly of Steccherinum ochraceum LE-BIN_3174, the white-rot fungus of the Steccherinaceae family (The Residual Polyporoid clade, Polyporales, Basidiomycota).</title>
        <authorList>
            <person name="Fedorova T.V."/>
            <person name="Glazunova O.A."/>
            <person name="Landesman E.O."/>
            <person name="Moiseenko K.V."/>
            <person name="Psurtseva N.V."/>
            <person name="Savinova O.S."/>
            <person name="Shakhova N.V."/>
            <person name="Tyazhelova T.V."/>
            <person name="Vasina D.V."/>
        </authorList>
    </citation>
    <scope>NUCLEOTIDE SEQUENCE [LARGE SCALE GENOMIC DNA]</scope>
    <source>
        <strain evidence="7 8">LE-BIN_3174</strain>
    </source>
</reference>
<dbReference type="OrthoDB" id="15189at2759"/>
<dbReference type="Proteomes" id="UP000292702">
    <property type="component" value="Unassembled WGS sequence"/>
</dbReference>
<comment type="caution">
    <text evidence="7">The sequence shown here is derived from an EMBL/GenBank/DDBJ whole genome shotgun (WGS) entry which is preliminary data.</text>
</comment>
<keyword evidence="2 4" id="KW-0064">Aspartyl protease</keyword>
<evidence type="ECO:0000256" key="3">
    <source>
        <dbReference type="PIRSR" id="PIRSR601461-1"/>
    </source>
</evidence>
<gene>
    <name evidence="7" type="ORF">EIP91_008097</name>
</gene>
<sequence>MSVLLLDLNNLWANAQGVKIPIQRTTKQQKNLGTILSSNVSVASSHEFAYLANIQVGGQGFLALLDTGSSDLWVVSSNCTKSDYKPFNLNYLMGSVTGLVGTEKVTLGPFEISEQVLGLANGTTGLGLAGTGNSGILGLSFPLEAAIPDTTGTTLLENVLASFDESSRYFAFKLGRDQLSSSFTLGQLDSTFANDTSQFAFTSVYPSSPGAETYDYWKIPIHALTINGTTFELSPSGVAGAKTPLAVMDTGTTLILGPSADVDRFYNSIGGTKKDETQNQWQIRCDRNIAIGFVLGEKGHTKEYVMDPLDLSWEEGGRDGDWCLGGVQANDGVSSGDWLLGDTFLRNTYVIHQIASQGNPPQVGILSMTDRDTAFAKFTVSRGPDPTSPVPILSDAPNRPRTLSAVAICGISGAGGYVFGLVLALLISYCVASRSKGR</sequence>
<dbReference type="InterPro" id="IPR034164">
    <property type="entry name" value="Pepsin-like_dom"/>
</dbReference>
<evidence type="ECO:0000256" key="2">
    <source>
        <dbReference type="ARBA" id="ARBA00022750"/>
    </source>
</evidence>
<evidence type="ECO:0000256" key="5">
    <source>
        <dbReference type="SAM" id="Phobius"/>
    </source>
</evidence>
<dbReference type="GO" id="GO:0006508">
    <property type="term" value="P:proteolysis"/>
    <property type="evidence" value="ECO:0007669"/>
    <property type="project" value="UniProtKB-KW"/>
</dbReference>
<protein>
    <recommendedName>
        <fullName evidence="6">Peptidase A1 domain-containing protein</fullName>
    </recommendedName>
</protein>
<dbReference type="InterPro" id="IPR021109">
    <property type="entry name" value="Peptidase_aspartic_dom_sf"/>
</dbReference>
<evidence type="ECO:0000313" key="7">
    <source>
        <dbReference type="EMBL" id="TCD61675.1"/>
    </source>
</evidence>
<dbReference type="PANTHER" id="PTHR47966:SF57">
    <property type="entry name" value="PEPTIDASE A1 DOMAIN-CONTAINING PROTEIN"/>
    <property type="match status" value="1"/>
</dbReference>
<dbReference type="Gene3D" id="2.40.70.10">
    <property type="entry name" value="Acid Proteases"/>
    <property type="match status" value="2"/>
</dbReference>
<dbReference type="PRINTS" id="PR00792">
    <property type="entry name" value="PEPSIN"/>
</dbReference>
<dbReference type="PANTHER" id="PTHR47966">
    <property type="entry name" value="BETA-SITE APP-CLEAVING ENZYME, ISOFORM A-RELATED"/>
    <property type="match status" value="1"/>
</dbReference>
<dbReference type="EMBL" id="RWJN01000440">
    <property type="protein sequence ID" value="TCD61675.1"/>
    <property type="molecule type" value="Genomic_DNA"/>
</dbReference>
<dbReference type="GO" id="GO:0004190">
    <property type="term" value="F:aspartic-type endopeptidase activity"/>
    <property type="evidence" value="ECO:0007669"/>
    <property type="project" value="UniProtKB-KW"/>
</dbReference>
<comment type="similarity">
    <text evidence="1 4">Belongs to the peptidase A1 family.</text>
</comment>
<dbReference type="PROSITE" id="PS00141">
    <property type="entry name" value="ASP_PROTEASE"/>
    <property type="match status" value="1"/>
</dbReference>
<feature type="transmembrane region" description="Helical" evidence="5">
    <location>
        <begin position="403"/>
        <end position="432"/>
    </location>
</feature>
<accession>A0A4R0R926</accession>
<keyword evidence="8" id="KW-1185">Reference proteome</keyword>
<dbReference type="InterPro" id="IPR001461">
    <property type="entry name" value="Aspartic_peptidase_A1"/>
</dbReference>
<evidence type="ECO:0000256" key="1">
    <source>
        <dbReference type="ARBA" id="ARBA00007447"/>
    </source>
</evidence>
<feature type="active site" evidence="3">
    <location>
        <position position="249"/>
    </location>
</feature>
<dbReference type="AlphaFoldDB" id="A0A4R0R926"/>
<dbReference type="InterPro" id="IPR001969">
    <property type="entry name" value="Aspartic_peptidase_AS"/>
</dbReference>
<feature type="active site" evidence="3">
    <location>
        <position position="66"/>
    </location>
</feature>